<proteinExistence type="predicted"/>
<organism evidence="1 2">
    <name type="scientific">Candidatus Nanosyncoccus nanoralicus</name>
    <dbReference type="NCBI Taxonomy" id="2171996"/>
    <lineage>
        <taxon>Bacteria</taxon>
        <taxon>Candidatus Saccharimonadota</taxon>
        <taxon>Candidatus Nanosyncoccalia</taxon>
        <taxon>Candidatus Nanosyncoccales</taxon>
        <taxon>Candidatus Nanosyncoccaceae</taxon>
        <taxon>Candidatus Nanosyncoccus</taxon>
    </lineage>
</organism>
<accession>A0ABY0FKM0</accession>
<protein>
    <submittedName>
        <fullName evidence="1">Uncharacterized protein</fullName>
    </submittedName>
</protein>
<gene>
    <name evidence="1" type="ORF">G3KMM_00033</name>
</gene>
<dbReference type="EMBL" id="PRLL01000001">
    <property type="protein sequence ID" value="RYC73992.1"/>
    <property type="molecule type" value="Genomic_DNA"/>
</dbReference>
<evidence type="ECO:0000313" key="1">
    <source>
        <dbReference type="EMBL" id="RYC73992.1"/>
    </source>
</evidence>
<keyword evidence="2" id="KW-1185">Reference proteome</keyword>
<name>A0ABY0FKM0_9BACT</name>
<dbReference type="RefSeq" id="WP_129603815.1">
    <property type="nucleotide sequence ID" value="NZ_PRLL01000001.1"/>
</dbReference>
<comment type="caution">
    <text evidence="1">The sequence shown here is derived from an EMBL/GenBank/DDBJ whole genome shotgun (WGS) entry which is preliminary data.</text>
</comment>
<sequence length="88" mass="9765">MSKALKSGVEIIEKMSREFFYLHFIRGVCKTRPFASLASFKAKNLSEKERTEVRAILSNNGIPFELTSSEQTLDDVAAAISARAVALK</sequence>
<dbReference type="Proteomes" id="UP001191004">
    <property type="component" value="Unassembled WGS sequence"/>
</dbReference>
<reference evidence="1 2" key="2">
    <citation type="journal article" date="2020" name="Cell Rep.">
        <title>Acquisition and Adaptation of Ultra-small Parasitic Reduced Genome Bacteria to Mammalian Hosts.</title>
        <authorList>
            <person name="McLean J.S."/>
            <person name="Bor B."/>
            <person name="Kerns K.A."/>
            <person name="Liu Q."/>
            <person name="To T.T."/>
            <person name="Solden L."/>
            <person name="Hendrickson E.L."/>
            <person name="Wrighton K."/>
            <person name="Shi W."/>
            <person name="He X."/>
        </authorList>
    </citation>
    <scope>NUCLEOTIDE SEQUENCE [LARGE SCALE GENOMIC DNA]</scope>
    <source>
        <strain evidence="1 2">TM7_KMM_G3_1_HOT_351</strain>
    </source>
</reference>
<evidence type="ECO:0000313" key="2">
    <source>
        <dbReference type="Proteomes" id="UP001191004"/>
    </source>
</evidence>
<reference evidence="1 2" key="1">
    <citation type="journal article" date="2018" name="bioRxiv">
        <title>Evidence of independent acquisition and adaption of ultra-small bacteria to human hosts across the highly diverse yet reduced genomes of the phylum Saccharibacteria.</title>
        <authorList>
            <person name="McLean J.S."/>
            <person name="Bor B."/>
            <person name="To T.T."/>
            <person name="Liu Q."/>
            <person name="Kearns K.A."/>
            <person name="Solden L.M."/>
            <person name="Wrighton K.C."/>
            <person name="He X."/>
            <person name="Shi W."/>
        </authorList>
    </citation>
    <scope>NUCLEOTIDE SEQUENCE [LARGE SCALE GENOMIC DNA]</scope>
    <source>
        <strain evidence="1 2">TM7_KMM_G3_1_HOT_351</strain>
    </source>
</reference>